<dbReference type="EMBL" id="QMBP01000005">
    <property type="protein sequence ID" value="RAZ90486.1"/>
    <property type="molecule type" value="Genomic_DNA"/>
</dbReference>
<protein>
    <submittedName>
        <fullName evidence="2">Uncharacterized protein</fullName>
    </submittedName>
</protein>
<keyword evidence="1" id="KW-1133">Transmembrane helix</keyword>
<comment type="caution">
    <text evidence="2">The sequence shown here is derived from an EMBL/GenBank/DDBJ whole genome shotgun (WGS) entry which is preliminary data.</text>
</comment>
<feature type="transmembrane region" description="Helical" evidence="1">
    <location>
        <begin position="51"/>
        <end position="71"/>
    </location>
</feature>
<feature type="transmembrane region" description="Helical" evidence="1">
    <location>
        <begin position="78"/>
        <end position="100"/>
    </location>
</feature>
<feature type="transmembrane region" description="Helical" evidence="1">
    <location>
        <begin position="112"/>
        <end position="133"/>
    </location>
</feature>
<feature type="transmembrane region" description="Helical" evidence="1">
    <location>
        <begin position="12"/>
        <end position="31"/>
    </location>
</feature>
<reference evidence="3" key="1">
    <citation type="submission" date="2018-06" db="EMBL/GenBank/DDBJ databases">
        <authorList>
            <person name="Helene L.C."/>
            <person name="Dall'Agnol R."/>
            <person name="Delamuta J.R."/>
            <person name="Hungria M."/>
        </authorList>
    </citation>
    <scope>NUCLEOTIDE SEQUENCE [LARGE SCALE GENOMIC DNA]</scope>
    <source>
        <strain evidence="3">AC99b</strain>
    </source>
</reference>
<dbReference type="AlphaFoldDB" id="A0A330HP57"/>
<gene>
    <name evidence="2" type="ORF">DPM33_13295</name>
</gene>
<accession>A0A330HP57</accession>
<dbReference type="RefSeq" id="WP_112097888.1">
    <property type="nucleotide sequence ID" value="NZ_QMBP01000005.1"/>
</dbReference>
<evidence type="ECO:0000313" key="2">
    <source>
        <dbReference type="EMBL" id="RAZ90486.1"/>
    </source>
</evidence>
<proteinExistence type="predicted"/>
<reference evidence="2 3" key="2">
    <citation type="submission" date="2018-07" db="EMBL/GenBank/DDBJ databases">
        <title>Diversity of Mesorhizobium strains in Brazil.</title>
        <authorList>
            <person name="Helene L.C.F."/>
            <person name="Dall'Agnol R."/>
            <person name="Delamuta J.R.M."/>
            <person name="Hungria M."/>
        </authorList>
    </citation>
    <scope>NUCLEOTIDE SEQUENCE [LARGE SCALE GENOMIC DNA]</scope>
    <source>
        <strain evidence="2 3">AC99b</strain>
    </source>
</reference>
<dbReference type="OrthoDB" id="342586at2"/>
<keyword evidence="1" id="KW-0812">Transmembrane</keyword>
<sequence>MPPFYGNLLVRFNAGFLILASAGGLFTDIAGSFFGRGPEAILLGDAPGSGIGFIEAHGLALIIGVALWRIAYSRNWHAVLAAVHVLLGTANLAFWQFFVAADVLVVGYVTTAAHWLFVVAHLAALAGSARLAAASSH</sequence>
<name>A0A330HP57_9HYPH</name>
<evidence type="ECO:0000256" key="1">
    <source>
        <dbReference type="SAM" id="Phobius"/>
    </source>
</evidence>
<keyword evidence="1" id="KW-0472">Membrane</keyword>
<evidence type="ECO:0000313" key="3">
    <source>
        <dbReference type="Proteomes" id="UP000251558"/>
    </source>
</evidence>
<organism evidence="2 3">
    <name type="scientific">Mesorhizobium hawassense</name>
    <dbReference type="NCBI Taxonomy" id="1209954"/>
    <lineage>
        <taxon>Bacteria</taxon>
        <taxon>Pseudomonadati</taxon>
        <taxon>Pseudomonadota</taxon>
        <taxon>Alphaproteobacteria</taxon>
        <taxon>Hyphomicrobiales</taxon>
        <taxon>Phyllobacteriaceae</taxon>
        <taxon>Mesorhizobium</taxon>
    </lineage>
</organism>
<keyword evidence="3" id="KW-1185">Reference proteome</keyword>
<dbReference type="Proteomes" id="UP000251558">
    <property type="component" value="Unassembled WGS sequence"/>
</dbReference>